<accession>A0A162QMJ6</accession>
<feature type="compositionally biased region" description="Low complexity" evidence="1">
    <location>
        <begin position="111"/>
        <end position="132"/>
    </location>
</feature>
<dbReference type="VEuPathDB" id="FungiDB:MUCCIDRAFT_108028"/>
<feature type="region of interest" description="Disordered" evidence="1">
    <location>
        <begin position="63"/>
        <end position="83"/>
    </location>
</feature>
<gene>
    <name evidence="2" type="ORF">MUCCIDRAFT_108028</name>
</gene>
<keyword evidence="3" id="KW-1185">Reference proteome</keyword>
<feature type="compositionally biased region" description="Acidic residues" evidence="1">
    <location>
        <begin position="63"/>
        <end position="76"/>
    </location>
</feature>
<evidence type="ECO:0000256" key="1">
    <source>
        <dbReference type="SAM" id="MobiDB-lite"/>
    </source>
</evidence>
<organism evidence="2 3">
    <name type="scientific">Mucor lusitanicus CBS 277.49</name>
    <dbReference type="NCBI Taxonomy" id="747725"/>
    <lineage>
        <taxon>Eukaryota</taxon>
        <taxon>Fungi</taxon>
        <taxon>Fungi incertae sedis</taxon>
        <taxon>Mucoromycota</taxon>
        <taxon>Mucoromycotina</taxon>
        <taxon>Mucoromycetes</taxon>
        <taxon>Mucorales</taxon>
        <taxon>Mucorineae</taxon>
        <taxon>Mucoraceae</taxon>
        <taxon>Mucor</taxon>
    </lineage>
</organism>
<dbReference type="Proteomes" id="UP000077051">
    <property type="component" value="Unassembled WGS sequence"/>
</dbReference>
<protein>
    <submittedName>
        <fullName evidence="2">Uncharacterized protein</fullName>
    </submittedName>
</protein>
<feature type="region of interest" description="Disordered" evidence="1">
    <location>
        <begin position="111"/>
        <end position="142"/>
    </location>
</feature>
<evidence type="ECO:0000313" key="3">
    <source>
        <dbReference type="Proteomes" id="UP000077051"/>
    </source>
</evidence>
<proteinExistence type="predicted"/>
<sequence>MNTTATPTTATITTPTQILDVTATVDDVELLNILGLTSNNANANAISCNDFAVLDWDDMPELSAEEDDDEDDEDDKDSISSKNNKRKFHDVDDVFADFDFIEVPLLPATTTTTTSTSTTTATTNNTTTDITTPSAKKQKTFVDEEDESELLKNMTLPPLDDDIRLALDLISSV</sequence>
<dbReference type="AlphaFoldDB" id="A0A162QMJ6"/>
<name>A0A162QMJ6_MUCCL</name>
<reference evidence="2 3" key="1">
    <citation type="submission" date="2015-06" db="EMBL/GenBank/DDBJ databases">
        <title>Expansion of signal transduction pathways in fungi by whole-genome duplication.</title>
        <authorList>
            <consortium name="DOE Joint Genome Institute"/>
            <person name="Corrochano L.M."/>
            <person name="Kuo A."/>
            <person name="Marcet-Houben M."/>
            <person name="Polaino S."/>
            <person name="Salamov A."/>
            <person name="Villalobos J.M."/>
            <person name="Alvarez M.I."/>
            <person name="Avalos J."/>
            <person name="Benito E.P."/>
            <person name="Benoit I."/>
            <person name="Burger G."/>
            <person name="Camino L.P."/>
            <person name="Canovas D."/>
            <person name="Cerda-Olmedo E."/>
            <person name="Cheng J.-F."/>
            <person name="Dominguez A."/>
            <person name="Elias M."/>
            <person name="Eslava A.P."/>
            <person name="Glaser F."/>
            <person name="Grimwood J."/>
            <person name="Gutierrez G."/>
            <person name="Heitman J."/>
            <person name="Henrissat B."/>
            <person name="Iturriaga E.A."/>
            <person name="Lang B.F."/>
            <person name="Lavin J.L."/>
            <person name="Lee S."/>
            <person name="Li W."/>
            <person name="Lindquist E."/>
            <person name="Lopez-Garcia S."/>
            <person name="Luque E.M."/>
            <person name="Marcos A.T."/>
            <person name="Martin J."/>
            <person name="Mccluskey K."/>
            <person name="Medina H.R."/>
            <person name="Miralles-Duran A."/>
            <person name="Miyazaki A."/>
            <person name="Munoz-Torres E."/>
            <person name="Oguiza J.A."/>
            <person name="Ohm R."/>
            <person name="Olmedo M."/>
            <person name="Orejas M."/>
            <person name="Ortiz-Castellanos L."/>
            <person name="Pisabarro A.G."/>
            <person name="Rodriguez-Romero J."/>
            <person name="Ruiz-Herrera J."/>
            <person name="Ruiz-Vazquez R."/>
            <person name="Sanz C."/>
            <person name="Schackwitz W."/>
            <person name="Schmutz J."/>
            <person name="Shahriari M."/>
            <person name="Shelest E."/>
            <person name="Silva-Franco F."/>
            <person name="Soanes D."/>
            <person name="Syed K."/>
            <person name="Tagua V.G."/>
            <person name="Talbot N.J."/>
            <person name="Thon M."/>
            <person name="De Vries R.P."/>
            <person name="Wiebenga A."/>
            <person name="Yadav J.S."/>
            <person name="Braun E.L."/>
            <person name="Baker S."/>
            <person name="Garre V."/>
            <person name="Horwitz B."/>
            <person name="Torres-Martinez S."/>
            <person name="Idnurm A."/>
            <person name="Herrera-Estrella A."/>
            <person name="Gabaldon T."/>
            <person name="Grigoriev I.V."/>
        </authorList>
    </citation>
    <scope>NUCLEOTIDE SEQUENCE [LARGE SCALE GENOMIC DNA]</scope>
    <source>
        <strain evidence="2 3">CBS 277.49</strain>
    </source>
</reference>
<comment type="caution">
    <text evidence="2">The sequence shown here is derived from an EMBL/GenBank/DDBJ whole genome shotgun (WGS) entry which is preliminary data.</text>
</comment>
<evidence type="ECO:0000313" key="2">
    <source>
        <dbReference type="EMBL" id="OAD04210.1"/>
    </source>
</evidence>
<dbReference type="EMBL" id="AMYB01000003">
    <property type="protein sequence ID" value="OAD04210.1"/>
    <property type="molecule type" value="Genomic_DNA"/>
</dbReference>